<proteinExistence type="predicted"/>
<sequence length="244" mass="25569">MDRCLNLLNAACCAGQGVSLGVLGDDLDALNNHAVFLGENLQNLALLALICTGNNLNQVAGLDLSHELEHLRSQRNDLHELLVAKLTTHGAEDTGTTGITISVLQDHCGVLVELDVGAVGTTGFLLGADDDCLDNVTLLYGTAGDCILDGCDNDVANACVATRGTTENTDGQDFLRTSVVGDLQSRLLLNHISPVVSPVPTRFRREPALRNIFTGLVDAPGPNSMEGVSGNAWGKPMPEAFGPA</sequence>
<dbReference type="Proteomes" id="UP000001883">
    <property type="component" value="Chromosome"/>
</dbReference>
<dbReference type="AlphaFoldDB" id="D2NRP6"/>
<gene>
    <name evidence="1" type="ordered locus">RMDY18_04900</name>
</gene>
<keyword evidence="2" id="KW-1185">Reference proteome</keyword>
<organism evidence="1 2">
    <name type="scientific">Rothia mucilaginosa (strain DY-18)</name>
    <name type="common">Stomatococcus mucilaginosus</name>
    <dbReference type="NCBI Taxonomy" id="680646"/>
    <lineage>
        <taxon>Bacteria</taxon>
        <taxon>Bacillati</taxon>
        <taxon>Actinomycetota</taxon>
        <taxon>Actinomycetes</taxon>
        <taxon>Micrococcales</taxon>
        <taxon>Micrococcaceae</taxon>
        <taxon>Rothia</taxon>
    </lineage>
</organism>
<dbReference type="STRING" id="680646.RMDY18_04900"/>
<reference evidence="2" key="1">
    <citation type="submission" date="2009-07" db="EMBL/GenBank/DDBJ databases">
        <title>Complete genome sequence of Rothia mucilaginosa DJ.</title>
        <authorList>
            <person name="Yamane K."/>
            <person name="Nambu T."/>
            <person name="Mashimo C."/>
            <person name="Sugimori C."/>
            <person name="Yamanaka T."/>
            <person name="Leung K."/>
            <person name="Fukushima H."/>
        </authorList>
    </citation>
    <scope>NUCLEOTIDE SEQUENCE [LARGE SCALE GENOMIC DNA]</scope>
    <source>
        <strain evidence="2">DY-18</strain>
    </source>
</reference>
<dbReference type="HOGENOM" id="CLU_1137374_0_0_11"/>
<reference evidence="1 2" key="3">
    <citation type="journal article" date="2010" name="Sequencing">
        <title>Complete Genome Sequence of Rothia mucilaginosa DY-18: A Clinical Isolate with Dense Meshwork-Like Structures from a Persistent Apical Periodontitis Lesion.</title>
        <authorList>
            <person name="Yamane K."/>
            <person name="Nambu T."/>
            <person name="Yamanaka T."/>
            <person name="Mashimo C."/>
            <person name="Sugimori C."/>
            <person name="Leung K.-P."/>
            <person name="Fukushima H."/>
        </authorList>
    </citation>
    <scope>NUCLEOTIDE SEQUENCE [LARGE SCALE GENOMIC DNA]</scope>
    <source>
        <strain evidence="1 2">DY-18</strain>
    </source>
</reference>
<reference evidence="1 2" key="2">
    <citation type="journal article" date="2010" name="J Osaka Dent Univ">
        <title>Isolation and identification of Rothia mucilaginosa from persistent apical periodontitis lesions.</title>
        <authorList>
            <person name="Yamane K."/>
            <person name="Yoshida M."/>
            <person name="Fujihira T."/>
            <person name="Baba T."/>
            <person name="Tsuji N."/>
            <person name="Hayashi H."/>
            <person name="Sugimori C."/>
            <person name="Yamanaka T."/>
            <person name="Mashimo C."/>
            <person name="Nambu T."/>
            <person name="Kawai H."/>
            <person name="Fukushima H."/>
        </authorList>
    </citation>
    <scope>NUCLEOTIDE SEQUENCE [LARGE SCALE GENOMIC DNA]</scope>
    <source>
        <strain evidence="1 2">DY-18</strain>
    </source>
</reference>
<dbReference type="KEGG" id="rmu:RMDY18_04900"/>
<dbReference type="EMBL" id="AP011540">
    <property type="protein sequence ID" value="BAI64322.1"/>
    <property type="molecule type" value="Genomic_DNA"/>
</dbReference>
<dbReference type="eggNOG" id="ENOG5033360">
    <property type="taxonomic scope" value="Bacteria"/>
</dbReference>
<name>D2NRP6_ROTMD</name>
<evidence type="ECO:0000313" key="2">
    <source>
        <dbReference type="Proteomes" id="UP000001883"/>
    </source>
</evidence>
<protein>
    <submittedName>
        <fullName evidence="1">Coenzyme F420-reducing hydrogenase, beta subunit</fullName>
    </submittedName>
</protein>
<accession>D2NRP6</accession>
<evidence type="ECO:0000313" key="1">
    <source>
        <dbReference type="EMBL" id="BAI64322.1"/>
    </source>
</evidence>